<keyword evidence="3" id="KW-1185">Reference proteome</keyword>
<keyword evidence="1" id="KW-1133">Transmembrane helix</keyword>
<protein>
    <submittedName>
        <fullName evidence="2">DUF418 domain-containing protein</fullName>
    </submittedName>
</protein>
<evidence type="ECO:0000313" key="3">
    <source>
        <dbReference type="Proteomes" id="UP001301731"/>
    </source>
</evidence>
<dbReference type="RefSeq" id="WP_318109301.1">
    <property type="nucleotide sequence ID" value="NZ_CP137573.1"/>
</dbReference>
<dbReference type="EMBL" id="CP137573">
    <property type="protein sequence ID" value="WOX26325.1"/>
    <property type="molecule type" value="Genomic_DNA"/>
</dbReference>
<organism evidence="2 3">
    <name type="scientific">Streptomyces solicathayae</name>
    <dbReference type="NCBI Taxonomy" id="3081768"/>
    <lineage>
        <taxon>Bacteria</taxon>
        <taxon>Bacillati</taxon>
        <taxon>Actinomycetota</taxon>
        <taxon>Actinomycetes</taxon>
        <taxon>Kitasatosporales</taxon>
        <taxon>Streptomycetaceae</taxon>
        <taxon>Streptomyces</taxon>
    </lineage>
</organism>
<keyword evidence="1" id="KW-0472">Membrane</keyword>
<sequence length="69" mass="7579">MAWLVLLLPFTLRLAGQNASPTAAALVIAEAVWFLAVLIALRLDDLDRPGPAEAVLRRLTYGPRARRRA</sequence>
<name>A0ABZ0M3V5_9ACTN</name>
<keyword evidence="1" id="KW-0812">Transmembrane</keyword>
<dbReference type="Proteomes" id="UP001301731">
    <property type="component" value="Chromosome"/>
</dbReference>
<accession>A0ABZ0M3V5</accession>
<evidence type="ECO:0000313" key="2">
    <source>
        <dbReference type="EMBL" id="WOX26325.1"/>
    </source>
</evidence>
<gene>
    <name evidence="2" type="ORF">R2D22_35065</name>
</gene>
<evidence type="ECO:0000256" key="1">
    <source>
        <dbReference type="SAM" id="Phobius"/>
    </source>
</evidence>
<reference evidence="2 3" key="1">
    <citation type="submission" date="2023-10" db="EMBL/GenBank/DDBJ databases">
        <title>The genome sequence of Streptomyces sp. HUAS YS2.</title>
        <authorList>
            <person name="Mo P."/>
        </authorList>
    </citation>
    <scope>NUCLEOTIDE SEQUENCE [LARGE SCALE GENOMIC DNA]</scope>
    <source>
        <strain evidence="2 3">HUAS YS2</strain>
    </source>
</reference>
<feature type="transmembrane region" description="Helical" evidence="1">
    <location>
        <begin position="25"/>
        <end position="43"/>
    </location>
</feature>
<proteinExistence type="predicted"/>